<gene>
    <name evidence="3" type="ORF">DIC66_22135</name>
</gene>
<keyword evidence="2" id="KW-0732">Signal</keyword>
<sequence length="226" mass="23363">MRNFVKAASLAAVCVAGLAACAGMPAGPKAMTFFVTSQGPGNGGDLGGLEGADKHCQTLATAAGAGEREWHAYLSTQAPKLADPSAVNARDRIGTGPWQNAKGEVVARNVEELHSAKNNITKLSALDENGQPVNGRGDTPNKHDMLTGSRPDGTAFPGAPFSDMSCGNWTKSSAEGSAMTGHHDRVGPLAAPWASSWNSTHPTLGCSQEKIRPTGGDGLFYCFAVK</sequence>
<comment type="caution">
    <text evidence="3">The sequence shown here is derived from an EMBL/GenBank/DDBJ whole genome shotgun (WGS) entry which is preliminary data.</text>
</comment>
<dbReference type="AlphaFoldDB" id="A0A3E1R6P3"/>
<dbReference type="SUPFAM" id="SSF56436">
    <property type="entry name" value="C-type lectin-like"/>
    <property type="match status" value="1"/>
</dbReference>
<feature type="chain" id="PRO_5017619946" description="Lectin" evidence="2">
    <location>
        <begin position="23"/>
        <end position="226"/>
    </location>
</feature>
<evidence type="ECO:0000256" key="2">
    <source>
        <dbReference type="SAM" id="SignalP"/>
    </source>
</evidence>
<dbReference type="RefSeq" id="WP_117180355.1">
    <property type="nucleotide sequence ID" value="NZ_QFZK01000033.1"/>
</dbReference>
<protein>
    <recommendedName>
        <fullName evidence="5">Lectin</fullName>
    </recommendedName>
</protein>
<dbReference type="Proteomes" id="UP000260665">
    <property type="component" value="Unassembled WGS sequence"/>
</dbReference>
<feature type="signal peptide" evidence="2">
    <location>
        <begin position="1"/>
        <end position="22"/>
    </location>
</feature>
<evidence type="ECO:0000256" key="1">
    <source>
        <dbReference type="SAM" id="MobiDB-lite"/>
    </source>
</evidence>
<proteinExistence type="predicted"/>
<dbReference type="OrthoDB" id="5510573at2"/>
<dbReference type="InterPro" id="IPR016187">
    <property type="entry name" value="CTDL_fold"/>
</dbReference>
<evidence type="ECO:0000313" key="4">
    <source>
        <dbReference type="Proteomes" id="UP000260665"/>
    </source>
</evidence>
<organism evidence="3 4">
    <name type="scientific">Rhodoferax lacus</name>
    <dbReference type="NCBI Taxonomy" id="2184758"/>
    <lineage>
        <taxon>Bacteria</taxon>
        <taxon>Pseudomonadati</taxon>
        <taxon>Pseudomonadota</taxon>
        <taxon>Betaproteobacteria</taxon>
        <taxon>Burkholderiales</taxon>
        <taxon>Comamonadaceae</taxon>
        <taxon>Rhodoferax</taxon>
    </lineage>
</organism>
<dbReference type="PROSITE" id="PS51257">
    <property type="entry name" value="PROKAR_LIPOPROTEIN"/>
    <property type="match status" value="1"/>
</dbReference>
<dbReference type="InterPro" id="IPR016186">
    <property type="entry name" value="C-type_lectin-like/link_sf"/>
</dbReference>
<accession>A0A3E1R6P3</accession>
<dbReference type="EMBL" id="QFZK01000033">
    <property type="protein sequence ID" value="RFO94722.1"/>
    <property type="molecule type" value="Genomic_DNA"/>
</dbReference>
<dbReference type="Gene3D" id="3.10.100.10">
    <property type="entry name" value="Mannose-Binding Protein A, subunit A"/>
    <property type="match status" value="1"/>
</dbReference>
<name>A0A3E1R6P3_9BURK</name>
<evidence type="ECO:0008006" key="5">
    <source>
        <dbReference type="Google" id="ProtNLM"/>
    </source>
</evidence>
<reference evidence="3 4" key="1">
    <citation type="submission" date="2018-05" db="EMBL/GenBank/DDBJ databases">
        <title>Rhodoferax soyangensis sp.nov., isolated from an oligotrophic freshwater lake.</title>
        <authorList>
            <person name="Park M."/>
        </authorList>
    </citation>
    <scope>NUCLEOTIDE SEQUENCE [LARGE SCALE GENOMIC DNA]</scope>
    <source>
        <strain evidence="3 4">IMCC26218</strain>
    </source>
</reference>
<feature type="region of interest" description="Disordered" evidence="1">
    <location>
        <begin position="127"/>
        <end position="161"/>
    </location>
</feature>
<keyword evidence="4" id="KW-1185">Reference proteome</keyword>
<evidence type="ECO:0000313" key="3">
    <source>
        <dbReference type="EMBL" id="RFO94722.1"/>
    </source>
</evidence>